<dbReference type="SMART" id="SM00448">
    <property type="entry name" value="REC"/>
    <property type="match status" value="1"/>
</dbReference>
<evidence type="ECO:0000256" key="2">
    <source>
        <dbReference type="ARBA" id="ARBA00023012"/>
    </source>
</evidence>
<dbReference type="Proteomes" id="UP000775877">
    <property type="component" value="Unassembled WGS sequence"/>
</dbReference>
<dbReference type="InterPro" id="IPR001789">
    <property type="entry name" value="Sig_transdc_resp-reg_receiver"/>
</dbReference>
<keyword evidence="2" id="KW-0902">Two-component regulatory system</keyword>
<accession>A0A955IAJ3</accession>
<gene>
    <name evidence="5" type="ORF">KC678_00855</name>
</gene>
<feature type="domain" description="Response regulatory" evidence="4">
    <location>
        <begin position="2"/>
        <end position="116"/>
    </location>
</feature>
<protein>
    <submittedName>
        <fullName evidence="5">Response regulator</fullName>
    </submittedName>
</protein>
<dbReference type="PANTHER" id="PTHR44591:SF14">
    <property type="entry name" value="PROTEIN PILG"/>
    <property type="match status" value="1"/>
</dbReference>
<dbReference type="GO" id="GO:0000160">
    <property type="term" value="P:phosphorelay signal transduction system"/>
    <property type="evidence" value="ECO:0007669"/>
    <property type="project" value="UniProtKB-KW"/>
</dbReference>
<evidence type="ECO:0000313" key="6">
    <source>
        <dbReference type="Proteomes" id="UP000775877"/>
    </source>
</evidence>
<evidence type="ECO:0000313" key="5">
    <source>
        <dbReference type="EMBL" id="MCA9380796.1"/>
    </source>
</evidence>
<keyword evidence="1 3" id="KW-0597">Phosphoprotein</keyword>
<dbReference type="InterPro" id="IPR011006">
    <property type="entry name" value="CheY-like_superfamily"/>
</dbReference>
<dbReference type="AlphaFoldDB" id="A0A955IAJ3"/>
<evidence type="ECO:0000256" key="3">
    <source>
        <dbReference type="PROSITE-ProRule" id="PRU00169"/>
    </source>
</evidence>
<dbReference type="SUPFAM" id="SSF52172">
    <property type="entry name" value="CheY-like"/>
    <property type="match status" value="1"/>
</dbReference>
<organism evidence="5 6">
    <name type="scientific">Candidatus Dojkabacteria bacterium</name>
    <dbReference type="NCBI Taxonomy" id="2099670"/>
    <lineage>
        <taxon>Bacteria</taxon>
        <taxon>Candidatus Dojkabacteria</taxon>
    </lineage>
</organism>
<dbReference type="InterPro" id="IPR050595">
    <property type="entry name" value="Bact_response_regulator"/>
</dbReference>
<dbReference type="PROSITE" id="PS50110">
    <property type="entry name" value="RESPONSE_REGULATORY"/>
    <property type="match status" value="1"/>
</dbReference>
<feature type="modified residue" description="4-aspartylphosphate" evidence="3">
    <location>
        <position position="51"/>
    </location>
</feature>
<sequence>MKILIAEDESALSKALQIKLTDEGLGVDVAHDGEEAIRMLQENKYDVILVDLMMPGKSGLDVIKFIKKNNIEVKIIVDSNLSQEQDKEEVEALGVKDFIIKSNVSIEEIIQKINSLK</sequence>
<dbReference type="Gene3D" id="3.40.50.2300">
    <property type="match status" value="1"/>
</dbReference>
<dbReference type="Pfam" id="PF00072">
    <property type="entry name" value="Response_reg"/>
    <property type="match status" value="1"/>
</dbReference>
<evidence type="ECO:0000256" key="1">
    <source>
        <dbReference type="ARBA" id="ARBA00022553"/>
    </source>
</evidence>
<comment type="caution">
    <text evidence="5">The sequence shown here is derived from an EMBL/GenBank/DDBJ whole genome shotgun (WGS) entry which is preliminary data.</text>
</comment>
<proteinExistence type="predicted"/>
<dbReference type="PANTHER" id="PTHR44591">
    <property type="entry name" value="STRESS RESPONSE REGULATOR PROTEIN 1"/>
    <property type="match status" value="1"/>
</dbReference>
<reference evidence="5" key="2">
    <citation type="journal article" date="2021" name="Microbiome">
        <title>Successional dynamics and alternative stable states in a saline activated sludge microbial community over 9 years.</title>
        <authorList>
            <person name="Wang Y."/>
            <person name="Ye J."/>
            <person name="Ju F."/>
            <person name="Liu L."/>
            <person name="Boyd J.A."/>
            <person name="Deng Y."/>
            <person name="Parks D.H."/>
            <person name="Jiang X."/>
            <person name="Yin X."/>
            <person name="Woodcroft B.J."/>
            <person name="Tyson G.W."/>
            <person name="Hugenholtz P."/>
            <person name="Polz M.F."/>
            <person name="Zhang T."/>
        </authorList>
    </citation>
    <scope>NUCLEOTIDE SEQUENCE</scope>
    <source>
        <strain evidence="5">HKST-UBA13</strain>
    </source>
</reference>
<evidence type="ECO:0000259" key="4">
    <source>
        <dbReference type="PROSITE" id="PS50110"/>
    </source>
</evidence>
<name>A0A955IAJ3_9BACT</name>
<dbReference type="EMBL" id="JAGQLJ010000014">
    <property type="protein sequence ID" value="MCA9380796.1"/>
    <property type="molecule type" value="Genomic_DNA"/>
</dbReference>
<reference evidence="5" key="1">
    <citation type="submission" date="2020-04" db="EMBL/GenBank/DDBJ databases">
        <authorList>
            <person name="Zhang T."/>
        </authorList>
    </citation>
    <scope>NUCLEOTIDE SEQUENCE</scope>
    <source>
        <strain evidence="5">HKST-UBA13</strain>
    </source>
</reference>